<accession>E4YHT0</accession>
<dbReference type="Proteomes" id="UP000011014">
    <property type="component" value="Unassembled WGS sequence"/>
</dbReference>
<proteinExistence type="predicted"/>
<reference evidence="1" key="1">
    <citation type="journal article" date="2010" name="Science">
        <title>Plasticity of animal genome architecture unmasked by rapid evolution of a pelagic tunicate.</title>
        <authorList>
            <person name="Denoeud F."/>
            <person name="Henriet S."/>
            <person name="Mungpakdee S."/>
            <person name="Aury J.M."/>
            <person name="Da Silva C."/>
            <person name="Brinkmann H."/>
            <person name="Mikhaleva J."/>
            <person name="Olsen L.C."/>
            <person name="Jubin C."/>
            <person name="Canestro C."/>
            <person name="Bouquet J.M."/>
            <person name="Danks G."/>
            <person name="Poulain J."/>
            <person name="Campsteijn C."/>
            <person name="Adamski M."/>
            <person name="Cross I."/>
            <person name="Yadetie F."/>
            <person name="Muffato M."/>
            <person name="Louis A."/>
            <person name="Butcher S."/>
            <person name="Tsagkogeorga G."/>
            <person name="Konrad A."/>
            <person name="Singh S."/>
            <person name="Jensen M.F."/>
            <person name="Cong E.H."/>
            <person name="Eikeseth-Otteraa H."/>
            <person name="Noel B."/>
            <person name="Anthouard V."/>
            <person name="Porcel B.M."/>
            <person name="Kachouri-Lafond R."/>
            <person name="Nishino A."/>
            <person name="Ugolini M."/>
            <person name="Chourrout P."/>
            <person name="Nishida H."/>
            <person name="Aasland R."/>
            <person name="Huzurbazar S."/>
            <person name="Westhof E."/>
            <person name="Delsuc F."/>
            <person name="Lehrach H."/>
            <person name="Reinhardt R."/>
            <person name="Weissenbach J."/>
            <person name="Roy S.W."/>
            <person name="Artiguenave F."/>
            <person name="Postlethwait J.H."/>
            <person name="Manak J.R."/>
            <person name="Thompson E.M."/>
            <person name="Jaillon O."/>
            <person name="Du Pasquier L."/>
            <person name="Boudinot P."/>
            <person name="Liberles D.A."/>
            <person name="Volff J.N."/>
            <person name="Philippe H."/>
            <person name="Lenhard B."/>
            <person name="Roest Crollius H."/>
            <person name="Wincker P."/>
            <person name="Chourrout D."/>
        </authorList>
    </citation>
    <scope>NUCLEOTIDE SEQUENCE [LARGE SCALE GENOMIC DNA]</scope>
</reference>
<sequence>MLRRVRSRLKNYQTRKNSVDVINAIEFAHATGKCSYGIRNGLHDVVFLDKRELPDVALYKSLEIIFRVASFDQQIDFKRFATTARKHVETSELSLETRTACLSYLNSSKKRINAHQSDLIRSHLFDNHTSIKVCSRMLEILIVDLLKDNVAQNANIVDKLLQKLYSERGPEAIRRSLARLLVIQKTNPQFSHLFEFANSKSSEIIESDIPWVPLINTQPEDIRKLFIHKAGGNVAAFYDPMKTILASDFDKEKKHNLAKALIDVIVDKSLYSFNQKAYELNKFHTDRVLGTFRHQIKRIYEDPEFLHLMIPYLSKVNIRWIKAYTCLLRNMERKNGFDELERFILEQQKEVKFGRIPSWELDMAINGVRTYDLNYVKPKELESWLDEILEIEGANEKIANQLLSDIPHATLSSNITELKVLEKLYFFAKERPMDKKFMEKVTKSISTRANHAVPLCLLASGTSGKLAKSGIDFPSTSKMKFSPDFKKKLQQVSHPVRIRSFTLNFIDYSEVLSENELEELITTLPEILAESVRREMSAADSTLLFDVSGLHEFENLMNAILARSSRTRDSDIRIVMEHLIKTSNHKVGVRLLEALQTDARLLAQFDYFDNVHLEFAHFLYISDSYLEIVGKQWEKTLFNEAKKYDISTRANHAVPLCLLASGTSGKLAKSGIDFPSTSQMKFSPDFKKKLQQVSHPVRIRSFTLNFVDYSEVLSENELEELITTLPEILAESVRREMSAADSTLLFDVSGLHEFENLMNAILARSARTRDSDIRMMMEHLIKTSNHEVGVRLLEALQTDARLLTQFDYFDNVHLEFAHFLYISDSYLEIVGKQWEKILFNEAKKYDIRFMMISPILLEKRFDSWGNFFYKSVGRSFSIFSWNIKNNPDDDFFILRSMCDYQSLYKLCEKRNEWGSFMDKAANHHCDYEYFVRSFIEFDNLEGLKHVLYSFKWKDFSLHPRLEYRMIHVVREIVRSKRVNFIEMLVEYFDEVVPKYGCKELQSLHPVLIELDLVHLYDKIEPHLLAHWEYKRKSLEGIRKIENSENWL</sequence>
<evidence type="ECO:0000313" key="1">
    <source>
        <dbReference type="EMBL" id="CBY35052.1"/>
    </source>
</evidence>
<organism evidence="1">
    <name type="scientific">Oikopleura dioica</name>
    <name type="common">Tunicate</name>
    <dbReference type="NCBI Taxonomy" id="34765"/>
    <lineage>
        <taxon>Eukaryota</taxon>
        <taxon>Metazoa</taxon>
        <taxon>Chordata</taxon>
        <taxon>Tunicata</taxon>
        <taxon>Appendicularia</taxon>
        <taxon>Copelata</taxon>
        <taxon>Oikopleuridae</taxon>
        <taxon>Oikopleura</taxon>
    </lineage>
</organism>
<gene>
    <name evidence="1" type="ORF">GSOID_T00026842001</name>
</gene>
<protein>
    <submittedName>
        <fullName evidence="1">Uncharacterized protein</fullName>
    </submittedName>
</protein>
<dbReference type="EMBL" id="FN654580">
    <property type="protein sequence ID" value="CBY35052.1"/>
    <property type="molecule type" value="Genomic_DNA"/>
</dbReference>
<dbReference type="AlphaFoldDB" id="E4YHT0"/>
<name>E4YHT0_OIKDI</name>